<dbReference type="Proteomes" id="UP001367508">
    <property type="component" value="Unassembled WGS sequence"/>
</dbReference>
<evidence type="ECO:0000313" key="2">
    <source>
        <dbReference type="Proteomes" id="UP001367508"/>
    </source>
</evidence>
<organism evidence="1 2">
    <name type="scientific">Canavalia gladiata</name>
    <name type="common">Sword bean</name>
    <name type="synonym">Dolichos gladiatus</name>
    <dbReference type="NCBI Taxonomy" id="3824"/>
    <lineage>
        <taxon>Eukaryota</taxon>
        <taxon>Viridiplantae</taxon>
        <taxon>Streptophyta</taxon>
        <taxon>Embryophyta</taxon>
        <taxon>Tracheophyta</taxon>
        <taxon>Spermatophyta</taxon>
        <taxon>Magnoliopsida</taxon>
        <taxon>eudicotyledons</taxon>
        <taxon>Gunneridae</taxon>
        <taxon>Pentapetalae</taxon>
        <taxon>rosids</taxon>
        <taxon>fabids</taxon>
        <taxon>Fabales</taxon>
        <taxon>Fabaceae</taxon>
        <taxon>Papilionoideae</taxon>
        <taxon>50 kb inversion clade</taxon>
        <taxon>NPAAA clade</taxon>
        <taxon>indigoferoid/millettioid clade</taxon>
        <taxon>Phaseoleae</taxon>
        <taxon>Canavalia</taxon>
    </lineage>
</organism>
<keyword evidence="2" id="KW-1185">Reference proteome</keyword>
<dbReference type="EMBL" id="JAYMYQ010000011">
    <property type="protein sequence ID" value="KAK7306097.1"/>
    <property type="molecule type" value="Genomic_DNA"/>
</dbReference>
<comment type="caution">
    <text evidence="1">The sequence shown here is derived from an EMBL/GenBank/DDBJ whole genome shotgun (WGS) entry which is preliminary data.</text>
</comment>
<protein>
    <submittedName>
        <fullName evidence="1">Uncharacterized protein</fullName>
    </submittedName>
</protein>
<dbReference type="AlphaFoldDB" id="A0AAN9JY61"/>
<sequence>MRDYRGQGPNQYPASLDPAVYIWGGSRFSNVPDLAITLCASVILAAYRSHGLPRSKYVSNSCRCPGLDSLMHLNDLAQLTRLWRDSGQTSYSASGCTATWVEPMGVDTFHTWDYIHPRPCVCGFYLILPAYFDPSPCRMYSHHGYSMKGDLYTDSSPTSMPMAEDAASPNRYQTRVMECVLSPLKSTILSLIAALRWKIDAHSFVPPLRSEDLKNFALALLENTEGLSGDDPFFFSDQIIGKVPKSAPLL</sequence>
<accession>A0AAN9JY61</accession>
<name>A0AAN9JY61_CANGL</name>
<evidence type="ECO:0000313" key="1">
    <source>
        <dbReference type="EMBL" id="KAK7306097.1"/>
    </source>
</evidence>
<gene>
    <name evidence="1" type="ORF">VNO77_44017</name>
</gene>
<reference evidence="1 2" key="1">
    <citation type="submission" date="2024-01" db="EMBL/GenBank/DDBJ databases">
        <title>The genomes of 5 underutilized Papilionoideae crops provide insights into root nodulation and disease resistanc.</title>
        <authorList>
            <person name="Jiang F."/>
        </authorList>
    </citation>
    <scope>NUCLEOTIDE SEQUENCE [LARGE SCALE GENOMIC DNA]</scope>
    <source>
        <strain evidence="1">LVBAO_FW01</strain>
        <tissue evidence="1">Leaves</tissue>
    </source>
</reference>
<proteinExistence type="predicted"/>